<feature type="transmembrane region" description="Helical" evidence="1">
    <location>
        <begin position="12"/>
        <end position="29"/>
    </location>
</feature>
<feature type="transmembrane region" description="Helical" evidence="1">
    <location>
        <begin position="82"/>
        <end position="103"/>
    </location>
</feature>
<feature type="transmembrane region" description="Helical" evidence="1">
    <location>
        <begin position="49"/>
        <end position="70"/>
    </location>
</feature>
<keyword evidence="1" id="KW-1133">Transmembrane helix</keyword>
<keyword evidence="1" id="KW-0812">Transmembrane</keyword>
<name>A0A3B0VXI7_9ZZZZ</name>
<reference evidence="2" key="1">
    <citation type="submission" date="2018-06" db="EMBL/GenBank/DDBJ databases">
        <authorList>
            <person name="Zhirakovskaya E."/>
        </authorList>
    </citation>
    <scope>NUCLEOTIDE SEQUENCE</scope>
</reference>
<dbReference type="AlphaFoldDB" id="A0A3B0VXI7"/>
<evidence type="ECO:0000313" key="2">
    <source>
        <dbReference type="EMBL" id="VAW48325.1"/>
    </source>
</evidence>
<accession>A0A3B0VXI7</accession>
<keyword evidence="1" id="KW-0472">Membrane</keyword>
<organism evidence="2">
    <name type="scientific">hydrothermal vent metagenome</name>
    <dbReference type="NCBI Taxonomy" id="652676"/>
    <lineage>
        <taxon>unclassified sequences</taxon>
        <taxon>metagenomes</taxon>
        <taxon>ecological metagenomes</taxon>
    </lineage>
</organism>
<dbReference type="EMBL" id="UOFC01000203">
    <property type="protein sequence ID" value="VAW48325.1"/>
    <property type="molecule type" value="Genomic_DNA"/>
</dbReference>
<feature type="transmembrane region" description="Helical" evidence="1">
    <location>
        <begin position="115"/>
        <end position="137"/>
    </location>
</feature>
<proteinExistence type="predicted"/>
<protein>
    <submittedName>
        <fullName evidence="2">Uncharacterized protein</fullName>
    </submittedName>
</protein>
<evidence type="ECO:0000256" key="1">
    <source>
        <dbReference type="SAM" id="Phobius"/>
    </source>
</evidence>
<gene>
    <name evidence="2" type="ORF">MNBD_GAMMA03-2072</name>
</gene>
<sequence length="146" mass="16392">MEKQINLTKQILLAAGIIEIAVGLLHFAMPSFAYQTKGFSLLQPNEINFVTLVIFAVGILLVAFGSITILFSRKVESMIEVLYYYVVIKTILWVGRVVLELLYPVNLSMFYVEPFTLVVLPGLIIELLLFVVSVVLIKKIMVAKNV</sequence>